<dbReference type="RefSeq" id="WP_390313633.1">
    <property type="nucleotide sequence ID" value="NZ_JBHSPB010000001.1"/>
</dbReference>
<dbReference type="Pfam" id="PF00391">
    <property type="entry name" value="PEP-utilizers"/>
    <property type="match status" value="1"/>
</dbReference>
<proteinExistence type="predicted"/>
<dbReference type="SUPFAM" id="SSF52009">
    <property type="entry name" value="Phosphohistidine domain"/>
    <property type="match status" value="1"/>
</dbReference>
<feature type="region of interest" description="Disordered" evidence="1">
    <location>
        <begin position="1"/>
        <end position="20"/>
    </location>
</feature>
<feature type="region of interest" description="Disordered" evidence="1">
    <location>
        <begin position="314"/>
        <end position="336"/>
    </location>
</feature>
<dbReference type="Proteomes" id="UP001596083">
    <property type="component" value="Unassembled WGS sequence"/>
</dbReference>
<feature type="domain" description="PEP-utilising enzyme mobile" evidence="2">
    <location>
        <begin position="826"/>
        <end position="897"/>
    </location>
</feature>
<feature type="domain" description="Pyruvate phosphate dikinase AMP/ATP-binding" evidence="3">
    <location>
        <begin position="38"/>
        <end position="321"/>
    </location>
</feature>
<evidence type="ECO:0000256" key="1">
    <source>
        <dbReference type="SAM" id="MobiDB-lite"/>
    </source>
</evidence>
<accession>A0ABW0YS58</accession>
<evidence type="ECO:0000259" key="2">
    <source>
        <dbReference type="Pfam" id="PF00391"/>
    </source>
</evidence>
<gene>
    <name evidence="4" type="ORF">ACFP1Z_00540</name>
</gene>
<name>A0ABW0YS58_9ACTN</name>
<keyword evidence="5" id="KW-1185">Reference proteome</keyword>
<comment type="caution">
    <text evidence="4">The sequence shown here is derived from an EMBL/GenBank/DDBJ whole genome shotgun (WGS) entry which is preliminary data.</text>
</comment>
<dbReference type="InterPro" id="IPR013815">
    <property type="entry name" value="ATP_grasp_subdomain_1"/>
</dbReference>
<evidence type="ECO:0000313" key="5">
    <source>
        <dbReference type="Proteomes" id="UP001596083"/>
    </source>
</evidence>
<dbReference type="InterPro" id="IPR008279">
    <property type="entry name" value="PEP-util_enz_mobile_dom"/>
</dbReference>
<organism evidence="4 5">
    <name type="scientific">Streptomyces gamaensis</name>
    <dbReference type="NCBI Taxonomy" id="1763542"/>
    <lineage>
        <taxon>Bacteria</taxon>
        <taxon>Bacillati</taxon>
        <taxon>Actinomycetota</taxon>
        <taxon>Actinomycetes</taxon>
        <taxon>Kitasatosporales</taxon>
        <taxon>Streptomycetaceae</taxon>
        <taxon>Streptomyces</taxon>
    </lineage>
</organism>
<dbReference type="Gene3D" id="3.30.1490.20">
    <property type="entry name" value="ATP-grasp fold, A domain"/>
    <property type="match status" value="1"/>
</dbReference>
<dbReference type="InterPro" id="IPR051549">
    <property type="entry name" value="PEP_Utilizing_Enz"/>
</dbReference>
<dbReference type="PANTHER" id="PTHR43615:SF1">
    <property type="entry name" value="PPDK_N DOMAIN-CONTAINING PROTEIN"/>
    <property type="match status" value="1"/>
</dbReference>
<dbReference type="InterPro" id="IPR002192">
    <property type="entry name" value="PPDK_AMP/ATP-bd"/>
</dbReference>
<dbReference type="PANTHER" id="PTHR43615">
    <property type="entry name" value="PHOSPHOENOLPYRUVATE SYNTHASE-RELATED"/>
    <property type="match status" value="1"/>
</dbReference>
<dbReference type="Gene3D" id="3.50.30.10">
    <property type="entry name" value="Phosphohistidine domain"/>
    <property type="match status" value="1"/>
</dbReference>
<dbReference type="Pfam" id="PF01326">
    <property type="entry name" value="PPDK_N"/>
    <property type="match status" value="1"/>
</dbReference>
<evidence type="ECO:0000259" key="3">
    <source>
        <dbReference type="Pfam" id="PF01326"/>
    </source>
</evidence>
<reference evidence="5" key="1">
    <citation type="journal article" date="2019" name="Int. J. Syst. Evol. Microbiol.">
        <title>The Global Catalogue of Microorganisms (GCM) 10K type strain sequencing project: providing services to taxonomists for standard genome sequencing and annotation.</title>
        <authorList>
            <consortium name="The Broad Institute Genomics Platform"/>
            <consortium name="The Broad Institute Genome Sequencing Center for Infectious Disease"/>
            <person name="Wu L."/>
            <person name="Ma J."/>
        </authorList>
    </citation>
    <scope>NUCLEOTIDE SEQUENCE [LARGE SCALE GENOMIC DNA]</scope>
    <source>
        <strain evidence="5">CGMCC 4.7304</strain>
    </source>
</reference>
<dbReference type="InterPro" id="IPR036637">
    <property type="entry name" value="Phosphohistidine_dom_sf"/>
</dbReference>
<protein>
    <submittedName>
        <fullName evidence="4">PEP/pyruvate-binding domain-containing protein</fullName>
    </submittedName>
</protein>
<dbReference type="EMBL" id="JBHSPB010000001">
    <property type="protein sequence ID" value="MFC5718667.1"/>
    <property type="molecule type" value="Genomic_DNA"/>
</dbReference>
<evidence type="ECO:0000313" key="4">
    <source>
        <dbReference type="EMBL" id="MFC5718667.1"/>
    </source>
</evidence>
<dbReference type="SUPFAM" id="SSF56059">
    <property type="entry name" value="Glutathione synthetase ATP-binding domain-like"/>
    <property type="match status" value="1"/>
</dbReference>
<dbReference type="Gene3D" id="3.30.470.20">
    <property type="entry name" value="ATP-grasp fold, B domain"/>
    <property type="match status" value="1"/>
</dbReference>
<sequence>MATRPTAATATATPAPKSAAPAGNVVVLGGPEQADPAVLGGKAARLADLLAAGLPVPPAFCVTTRLFRAHLADTGLDRRLQGLDGPAARELILATRLPAPLADEILAAYEKLGRPRVAVRSSALKEDSATRSFAGQHDTVLDVAGDADLLDAVRQCWASLYSARATAYREGAAAEAMAVVVQEMVHCDVSGVLFTVDPVSARPHRIVVEACQGLGEGLVSGRVSSDLFVVDDRSLEVVEERVRYKVAKWAPLAPGRIGMTKVDPAERDVPCLTHERLAELARLGQRVRAHYGSEQDIEWGLREGTFHLFQTRPITTRPAPEGTDERGTLSPYVTPQPEPVRTGTLWSRMDIGEIFVGLMTPLGLSFARYYQQHVHTDCAAALGVRETGDPDLHMGFFQGHVYLNISYSAHLLGQALPTRDQKHFTKRFMSEEVDAADYTNPFGKFPGGLEDARSTAHWLRCTAAEALRMKGRAQEMTTSRLYEFDRARRLDLRRMSRRELHAELGRHLGWFHDMHVGYMPYYINAFGFYGILTELCRMWLGEDGENLQNRIKTDMSSLRTVESAKELWSLAQAAKDRPRVLAIIEDTPLETIEETLRADTEGAAFWQRHMEPFLRANGTRGHQEMEITHPRWIDDPSYIFQMIRRYASDGFSVDDILRRSSGHHDDSREILRELALPQRKTIETVISLYALCSELREITRMSMITSIWLVRNVVYEVGRRLAEAGVLHSADEVPYLDFEDVRAYLAGSAEESAAFSRERVDAARRLHEYRKRLPEPPLTFIGEHDITQAVRPAPGSSRITGLGASPGRVIGRARIVEDLVWQADEFEPGEILVTRYTDASWTPLFAIAGGVVTDIGSMLSHSSIVSREFRVPSVVNTKYATQRINTGDMVVVDGDTGTVDVVESAEAAAGTTAAGGADPGPDTAHS</sequence>